<comment type="catalytic activity">
    <reaction evidence="11">
        <text>S-methyl-5'-thioadenosine + phosphate = 5-(methylsulfanyl)-alpha-D-ribose 1-phosphate + adenine</text>
        <dbReference type="Rhea" id="RHEA:11852"/>
        <dbReference type="ChEBI" id="CHEBI:16708"/>
        <dbReference type="ChEBI" id="CHEBI:17509"/>
        <dbReference type="ChEBI" id="CHEBI:43474"/>
        <dbReference type="ChEBI" id="CHEBI:58533"/>
        <dbReference type="EC" id="2.4.2.28"/>
    </reaction>
    <physiologicalReaction direction="left-to-right" evidence="11">
        <dbReference type="Rhea" id="RHEA:11853"/>
    </physiologicalReaction>
</comment>
<comment type="similarity">
    <text evidence="4">Belongs to the purine nucleoside phosphorylase YfiH/LACC1 family.</text>
</comment>
<dbReference type="Gene3D" id="3.60.140.10">
    <property type="entry name" value="CNF1/YfiH-like putative cysteine hydrolases"/>
    <property type="match status" value="1"/>
</dbReference>
<evidence type="ECO:0000313" key="12">
    <source>
        <dbReference type="EMBL" id="MCM2674811.1"/>
    </source>
</evidence>
<reference evidence="12" key="1">
    <citation type="submission" date="2022-06" db="EMBL/GenBank/DDBJ databases">
        <title>Alkalicoccobacillus porphyridii sp. nov., isolated from a marine red alga, Porphyridium purpureum and reclassification of Shouchella plakortidis and Shouchella gibsonii as Alkalicoccobacillus plakortidis comb. nov. and Alkalicoccobacillus gibsonii comb. nov.</title>
        <authorList>
            <person name="Kim K.H."/>
            <person name="Lee J.K."/>
            <person name="Han D.M."/>
            <person name="Baek J.H."/>
            <person name="Jeon C.O."/>
        </authorList>
    </citation>
    <scope>NUCLEOTIDE SEQUENCE</scope>
    <source>
        <strain evidence="12">DSM 19153</strain>
    </source>
</reference>
<evidence type="ECO:0000256" key="2">
    <source>
        <dbReference type="ARBA" id="ARBA00001947"/>
    </source>
</evidence>
<organism evidence="12 13">
    <name type="scientific">Alkalicoccobacillus plakortidis</name>
    <dbReference type="NCBI Taxonomy" id="444060"/>
    <lineage>
        <taxon>Bacteria</taxon>
        <taxon>Bacillati</taxon>
        <taxon>Bacillota</taxon>
        <taxon>Bacilli</taxon>
        <taxon>Bacillales</taxon>
        <taxon>Bacillaceae</taxon>
        <taxon>Alkalicoccobacillus</taxon>
    </lineage>
</organism>
<evidence type="ECO:0000256" key="4">
    <source>
        <dbReference type="ARBA" id="ARBA00007353"/>
    </source>
</evidence>
<gene>
    <name evidence="12" type="ORF">NDM98_04345</name>
</gene>
<evidence type="ECO:0000313" key="13">
    <source>
        <dbReference type="Proteomes" id="UP001203665"/>
    </source>
</evidence>
<dbReference type="PANTHER" id="PTHR30616">
    <property type="entry name" value="UNCHARACTERIZED PROTEIN YFIH"/>
    <property type="match status" value="1"/>
</dbReference>
<keyword evidence="7" id="KW-0378">Hydrolase</keyword>
<dbReference type="PANTHER" id="PTHR30616:SF2">
    <property type="entry name" value="PURINE NUCLEOSIDE PHOSPHORYLASE LACC1"/>
    <property type="match status" value="1"/>
</dbReference>
<evidence type="ECO:0000256" key="8">
    <source>
        <dbReference type="ARBA" id="ARBA00022833"/>
    </source>
</evidence>
<keyword evidence="5" id="KW-0808">Transferase</keyword>
<dbReference type="InterPro" id="IPR038371">
    <property type="entry name" value="Cu_polyphenol_OxRdtase_sf"/>
</dbReference>
<keyword evidence="6" id="KW-0479">Metal-binding</keyword>
<evidence type="ECO:0000256" key="9">
    <source>
        <dbReference type="ARBA" id="ARBA00047989"/>
    </source>
</evidence>
<evidence type="ECO:0000256" key="11">
    <source>
        <dbReference type="ARBA" id="ARBA00049893"/>
    </source>
</evidence>
<evidence type="ECO:0000256" key="1">
    <source>
        <dbReference type="ARBA" id="ARBA00000553"/>
    </source>
</evidence>
<dbReference type="Pfam" id="PF02578">
    <property type="entry name" value="Cu-oxidase_4"/>
    <property type="match status" value="1"/>
</dbReference>
<comment type="catalytic activity">
    <reaction evidence="9">
        <text>adenosine + H2O + H(+) = inosine + NH4(+)</text>
        <dbReference type="Rhea" id="RHEA:24408"/>
        <dbReference type="ChEBI" id="CHEBI:15377"/>
        <dbReference type="ChEBI" id="CHEBI:15378"/>
        <dbReference type="ChEBI" id="CHEBI:16335"/>
        <dbReference type="ChEBI" id="CHEBI:17596"/>
        <dbReference type="ChEBI" id="CHEBI:28938"/>
        <dbReference type="EC" id="3.5.4.4"/>
    </reaction>
    <physiologicalReaction direction="left-to-right" evidence="9">
        <dbReference type="Rhea" id="RHEA:24409"/>
    </physiologicalReaction>
</comment>
<proteinExistence type="inferred from homology"/>
<keyword evidence="13" id="KW-1185">Reference proteome</keyword>
<evidence type="ECO:0000256" key="7">
    <source>
        <dbReference type="ARBA" id="ARBA00022801"/>
    </source>
</evidence>
<comment type="catalytic activity">
    <reaction evidence="10">
        <text>adenosine + phosphate = alpha-D-ribose 1-phosphate + adenine</text>
        <dbReference type="Rhea" id="RHEA:27642"/>
        <dbReference type="ChEBI" id="CHEBI:16335"/>
        <dbReference type="ChEBI" id="CHEBI:16708"/>
        <dbReference type="ChEBI" id="CHEBI:43474"/>
        <dbReference type="ChEBI" id="CHEBI:57720"/>
        <dbReference type="EC" id="2.4.2.1"/>
    </reaction>
    <physiologicalReaction direction="left-to-right" evidence="10">
        <dbReference type="Rhea" id="RHEA:27643"/>
    </physiologicalReaction>
</comment>
<dbReference type="InterPro" id="IPR011324">
    <property type="entry name" value="Cytotoxic_necrot_fac-like_cat"/>
</dbReference>
<dbReference type="SUPFAM" id="SSF64438">
    <property type="entry name" value="CNF1/YfiH-like putative cysteine hydrolases"/>
    <property type="match status" value="1"/>
</dbReference>
<evidence type="ECO:0000256" key="5">
    <source>
        <dbReference type="ARBA" id="ARBA00022679"/>
    </source>
</evidence>
<accession>A0ABT0XFY1</accession>
<dbReference type="RefSeq" id="WP_251604896.1">
    <property type="nucleotide sequence ID" value="NZ_JAMQJY010000001.1"/>
</dbReference>
<name>A0ABT0XFY1_9BACI</name>
<evidence type="ECO:0000256" key="10">
    <source>
        <dbReference type="ARBA" id="ARBA00048968"/>
    </source>
</evidence>
<dbReference type="EMBL" id="JAMQJY010000001">
    <property type="protein sequence ID" value="MCM2674811.1"/>
    <property type="molecule type" value="Genomic_DNA"/>
</dbReference>
<comment type="cofactor">
    <cofactor evidence="2">
        <name>Zn(2+)</name>
        <dbReference type="ChEBI" id="CHEBI:29105"/>
    </cofactor>
</comment>
<protein>
    <submittedName>
        <fullName evidence="12">Polyphenol oxidase family protein</fullName>
    </submittedName>
</protein>
<sequence length="154" mass="16609">MKTDQILKEVSPSFLEAIVLTDQYSGLTAGFTTRNGGFSKFPFTSLNLGLHVADSDLDVVNNRRKLADDLGFPLSSWVVGEQVHQAVIKKVSKNDASAGSESLDGAIKGTDGLYTQDDDILLTSLYADCVPLYFIAPAHRTIGLAHAGLEGYSW</sequence>
<dbReference type="Proteomes" id="UP001203665">
    <property type="component" value="Unassembled WGS sequence"/>
</dbReference>
<evidence type="ECO:0000256" key="6">
    <source>
        <dbReference type="ARBA" id="ARBA00022723"/>
    </source>
</evidence>
<comment type="caution">
    <text evidence="12">The sequence shown here is derived from an EMBL/GenBank/DDBJ whole genome shotgun (WGS) entry which is preliminary data.</text>
</comment>
<dbReference type="InterPro" id="IPR003730">
    <property type="entry name" value="Cu_polyphenol_OxRdtase"/>
</dbReference>
<evidence type="ECO:0000256" key="3">
    <source>
        <dbReference type="ARBA" id="ARBA00003215"/>
    </source>
</evidence>
<keyword evidence="8" id="KW-0862">Zinc</keyword>
<comment type="function">
    <text evidence="3">Purine nucleoside enzyme that catalyzes the phosphorolysis of adenosine and inosine nucleosides, yielding D-ribose 1-phosphate and the respective free bases, adenine and hypoxanthine. Also catalyzes the phosphorolysis of S-methyl-5'-thioadenosine into adenine and S-methyl-5-thio-alpha-D-ribose 1-phosphate. Also has adenosine deaminase activity.</text>
</comment>
<comment type="catalytic activity">
    <reaction evidence="1">
        <text>inosine + phosphate = alpha-D-ribose 1-phosphate + hypoxanthine</text>
        <dbReference type="Rhea" id="RHEA:27646"/>
        <dbReference type="ChEBI" id="CHEBI:17368"/>
        <dbReference type="ChEBI" id="CHEBI:17596"/>
        <dbReference type="ChEBI" id="CHEBI:43474"/>
        <dbReference type="ChEBI" id="CHEBI:57720"/>
        <dbReference type="EC" id="2.4.2.1"/>
    </reaction>
    <physiologicalReaction direction="left-to-right" evidence="1">
        <dbReference type="Rhea" id="RHEA:27647"/>
    </physiologicalReaction>
</comment>